<sequence length="348" mass="37860">MYGVDLQNTAHHPDANGPEGDEVTARAVTDTEETGIYPVTIADGMLYGNSGGKKIYALDLETEEIEWEGDVSGSTAVRDGRVYGPISDETLYAYDVDSGDQWESEQHDEIDAFVTHPLPTADGILIASDDAIWGFDSDTGDYTHIIDTPLTNLTTDWPAFADDTLYIGRSDGLHAINVATPEIEWTFQPEDEGGLTNSNPAISDGTVYTIKFTSWNEKQLLAIDADSGEEEWATEIDIDGVSPAVADGTVYLAGSESLVAVNADSGTVEWERGDDIALEPYDVVVANGICYVTTSFRIWARDAGTGDLVWEYQRPDESDIRFSASPTVFDETVYVPSSDDTLYAIEEA</sequence>
<dbReference type="AlphaFoldDB" id="A0ABD5PLX9"/>
<dbReference type="Gene3D" id="2.40.128.630">
    <property type="match status" value="1"/>
</dbReference>
<dbReference type="Proteomes" id="UP001595898">
    <property type="component" value="Unassembled WGS sequence"/>
</dbReference>
<feature type="domain" description="Pyrrolo-quinoline quinone repeat" evidence="2">
    <location>
        <begin position="129"/>
        <end position="272"/>
    </location>
</feature>
<protein>
    <submittedName>
        <fullName evidence="3">PQQ-binding-like beta-propeller repeat protein</fullName>
    </submittedName>
</protein>
<proteinExistence type="predicted"/>
<evidence type="ECO:0000256" key="1">
    <source>
        <dbReference type="SAM" id="MobiDB-lite"/>
    </source>
</evidence>
<name>A0ABD5PLX9_9EURY</name>
<dbReference type="InterPro" id="IPR018391">
    <property type="entry name" value="PQQ_b-propeller_rpt"/>
</dbReference>
<dbReference type="Gene3D" id="2.130.10.10">
    <property type="entry name" value="YVTN repeat-like/Quinoprotein amine dehydrogenase"/>
    <property type="match status" value="1"/>
</dbReference>
<dbReference type="Pfam" id="PF13360">
    <property type="entry name" value="PQQ_2"/>
    <property type="match status" value="2"/>
</dbReference>
<dbReference type="InterPro" id="IPR015943">
    <property type="entry name" value="WD40/YVTN_repeat-like_dom_sf"/>
</dbReference>
<dbReference type="InterPro" id="IPR011047">
    <property type="entry name" value="Quinoprotein_ADH-like_sf"/>
</dbReference>
<feature type="compositionally biased region" description="Polar residues" evidence="1">
    <location>
        <begin position="1"/>
        <end position="10"/>
    </location>
</feature>
<evidence type="ECO:0000259" key="2">
    <source>
        <dbReference type="Pfam" id="PF13360"/>
    </source>
</evidence>
<dbReference type="PANTHER" id="PTHR34512">
    <property type="entry name" value="CELL SURFACE PROTEIN"/>
    <property type="match status" value="1"/>
</dbReference>
<comment type="caution">
    <text evidence="3">The sequence shown here is derived from an EMBL/GenBank/DDBJ whole genome shotgun (WGS) entry which is preliminary data.</text>
</comment>
<feature type="domain" description="Pyrrolo-quinoline quinone repeat" evidence="2">
    <location>
        <begin position="32"/>
        <end position="123"/>
    </location>
</feature>
<dbReference type="SMART" id="SM00564">
    <property type="entry name" value="PQQ"/>
    <property type="match status" value="8"/>
</dbReference>
<feature type="region of interest" description="Disordered" evidence="1">
    <location>
        <begin position="1"/>
        <end position="23"/>
    </location>
</feature>
<evidence type="ECO:0000313" key="3">
    <source>
        <dbReference type="EMBL" id="MFC4541498.1"/>
    </source>
</evidence>
<evidence type="ECO:0000313" key="4">
    <source>
        <dbReference type="Proteomes" id="UP001595898"/>
    </source>
</evidence>
<dbReference type="RefSeq" id="WP_250139661.1">
    <property type="nucleotide sequence ID" value="NZ_JALIQP010000002.1"/>
</dbReference>
<keyword evidence="4" id="KW-1185">Reference proteome</keyword>
<accession>A0ABD5PLX9</accession>
<reference evidence="3 4" key="1">
    <citation type="journal article" date="2019" name="Int. J. Syst. Evol. Microbiol.">
        <title>The Global Catalogue of Microorganisms (GCM) 10K type strain sequencing project: providing services to taxonomists for standard genome sequencing and annotation.</title>
        <authorList>
            <consortium name="The Broad Institute Genomics Platform"/>
            <consortium name="The Broad Institute Genome Sequencing Center for Infectious Disease"/>
            <person name="Wu L."/>
            <person name="Ma J."/>
        </authorList>
    </citation>
    <scope>NUCLEOTIDE SEQUENCE [LARGE SCALE GENOMIC DNA]</scope>
    <source>
        <strain evidence="3 4">WLHS5</strain>
    </source>
</reference>
<gene>
    <name evidence="3" type="ORF">ACFO5R_06115</name>
</gene>
<dbReference type="PANTHER" id="PTHR34512:SF30">
    <property type="entry name" value="OUTER MEMBRANE PROTEIN ASSEMBLY FACTOR BAMB"/>
    <property type="match status" value="1"/>
</dbReference>
<dbReference type="EMBL" id="JBHSFA010000002">
    <property type="protein sequence ID" value="MFC4541498.1"/>
    <property type="molecule type" value="Genomic_DNA"/>
</dbReference>
<dbReference type="SUPFAM" id="SSF50998">
    <property type="entry name" value="Quinoprotein alcohol dehydrogenase-like"/>
    <property type="match status" value="2"/>
</dbReference>
<organism evidence="3 4">
    <name type="scientific">Halosolutus amylolyticus</name>
    <dbReference type="NCBI Taxonomy" id="2932267"/>
    <lineage>
        <taxon>Archaea</taxon>
        <taxon>Methanobacteriati</taxon>
        <taxon>Methanobacteriota</taxon>
        <taxon>Stenosarchaea group</taxon>
        <taxon>Halobacteria</taxon>
        <taxon>Halobacteriales</taxon>
        <taxon>Natrialbaceae</taxon>
        <taxon>Halosolutus</taxon>
    </lineage>
</organism>
<dbReference type="InterPro" id="IPR002372">
    <property type="entry name" value="PQQ_rpt_dom"/>
</dbReference>